<name>A0A8N4F5W3_ELAGV</name>
<dbReference type="GO" id="GO:0030674">
    <property type="term" value="F:protein-macromolecule adaptor activity"/>
    <property type="evidence" value="ECO:0007669"/>
    <property type="project" value="TreeGrafter"/>
</dbReference>
<evidence type="ECO:0000313" key="4">
    <source>
        <dbReference type="RefSeq" id="XP_029120976.1"/>
    </source>
</evidence>
<reference evidence="4" key="1">
    <citation type="submission" date="2025-08" db="UniProtKB">
        <authorList>
            <consortium name="RefSeq"/>
        </authorList>
    </citation>
    <scope>IDENTIFICATION</scope>
</reference>
<dbReference type="InterPro" id="IPR006966">
    <property type="entry name" value="Peroxin-3"/>
</dbReference>
<accession>A0A8N4F5W3</accession>
<keyword evidence="3" id="KW-1185">Reference proteome</keyword>
<evidence type="ECO:0000256" key="1">
    <source>
        <dbReference type="SAM" id="Coils"/>
    </source>
</evidence>
<gene>
    <name evidence="4" type="primary">LOC105047053</name>
</gene>
<protein>
    <submittedName>
        <fullName evidence="4">Peroxisome biogenesis protein 3-1 isoform X3</fullName>
    </submittedName>
</protein>
<keyword evidence="2" id="KW-1133">Transmembrane helix</keyword>
<proteinExistence type="predicted"/>
<dbReference type="PANTHER" id="PTHR28080:SF1">
    <property type="entry name" value="PEROXISOMAL BIOGENESIS FACTOR 3"/>
    <property type="match status" value="1"/>
</dbReference>
<dbReference type="GO" id="GO:0005778">
    <property type="term" value="C:peroxisomal membrane"/>
    <property type="evidence" value="ECO:0007669"/>
    <property type="project" value="InterPro"/>
</dbReference>
<keyword evidence="2" id="KW-0812">Transmembrane</keyword>
<dbReference type="RefSeq" id="XP_029120976.1">
    <property type="nucleotide sequence ID" value="XM_029265143.1"/>
</dbReference>
<evidence type="ECO:0000313" key="3">
    <source>
        <dbReference type="Proteomes" id="UP000504607"/>
    </source>
</evidence>
<dbReference type="AlphaFoldDB" id="A0A8N4F5W3"/>
<dbReference type="GO" id="GO:0045046">
    <property type="term" value="P:protein import into peroxisome membrane"/>
    <property type="evidence" value="ECO:0007669"/>
    <property type="project" value="TreeGrafter"/>
</dbReference>
<sequence length="299" mass="34544">MLSLRGFWNRHKRKVFVALGVFGSGYVIYKLYDAHRRRISDLEKQMEGERQVNEFIRAQLQTHFENIQRISDTTTLPYAMHYLRSRIAEELDLSHLTEKLMQGKGQSNAITSKEKLELWETLKVLSFTRTASSLWSMTMLCLYVRVQVNILGRHLYLEAARGSESSQPLDESDSFSRHGQQDFLATADYLSAHGINMLIVNMQKAATEVLKEKQLRDPFSMVQLHETIMQILELFMNIGGQNYWINYLIPENEIAYRQLMVTSTNGFVDSSIPMDVGKLEQLMSEARMVLSRDWAGCNS</sequence>
<keyword evidence="2" id="KW-0472">Membrane</keyword>
<dbReference type="PANTHER" id="PTHR28080">
    <property type="entry name" value="PEROXISOMAL BIOGENESIS FACTOR 3"/>
    <property type="match status" value="1"/>
</dbReference>
<feature type="coiled-coil region" evidence="1">
    <location>
        <begin position="32"/>
        <end position="59"/>
    </location>
</feature>
<feature type="transmembrane region" description="Helical" evidence="2">
    <location>
        <begin position="15"/>
        <end position="32"/>
    </location>
</feature>
<organism evidence="3 4">
    <name type="scientific">Elaeis guineensis var. tenera</name>
    <name type="common">Oil palm</name>
    <dbReference type="NCBI Taxonomy" id="51953"/>
    <lineage>
        <taxon>Eukaryota</taxon>
        <taxon>Viridiplantae</taxon>
        <taxon>Streptophyta</taxon>
        <taxon>Embryophyta</taxon>
        <taxon>Tracheophyta</taxon>
        <taxon>Spermatophyta</taxon>
        <taxon>Magnoliopsida</taxon>
        <taxon>Liliopsida</taxon>
        <taxon>Arecaceae</taxon>
        <taxon>Arecoideae</taxon>
        <taxon>Cocoseae</taxon>
        <taxon>Elaeidinae</taxon>
        <taxon>Elaeis</taxon>
    </lineage>
</organism>
<evidence type="ECO:0000256" key="2">
    <source>
        <dbReference type="SAM" id="Phobius"/>
    </source>
</evidence>
<dbReference type="Pfam" id="PF04882">
    <property type="entry name" value="Peroxin-3"/>
    <property type="match status" value="1"/>
</dbReference>
<dbReference type="Proteomes" id="UP000504607">
    <property type="component" value="Chromosome 6"/>
</dbReference>
<keyword evidence="1" id="KW-0175">Coiled coil</keyword>